<accession>A0ABQ3H6S8</accession>
<dbReference type="Gene3D" id="3.30.160.390">
    <property type="entry name" value="Integrase, DNA-binding domain"/>
    <property type="match status" value="1"/>
</dbReference>
<gene>
    <name evidence="4" type="ORF">GCM10007350_37310</name>
</gene>
<comment type="similarity">
    <text evidence="1">Belongs to the 'phage' integrase family.</text>
</comment>
<dbReference type="EMBL" id="BMYO01000015">
    <property type="protein sequence ID" value="GHD69937.1"/>
    <property type="molecule type" value="Genomic_DNA"/>
</dbReference>
<protein>
    <recommendedName>
        <fullName evidence="3">Integrase DNA-binding domain-containing protein</fullName>
    </recommendedName>
</protein>
<evidence type="ECO:0000313" key="5">
    <source>
        <dbReference type="Proteomes" id="UP000604737"/>
    </source>
</evidence>
<evidence type="ECO:0000256" key="2">
    <source>
        <dbReference type="ARBA" id="ARBA00022908"/>
    </source>
</evidence>
<feature type="domain" description="Integrase DNA-binding" evidence="3">
    <location>
        <begin position="3"/>
        <end position="83"/>
    </location>
</feature>
<dbReference type="PANTHER" id="PTHR30629:SF2">
    <property type="entry name" value="PROPHAGE INTEGRASE INTS-RELATED"/>
    <property type="match status" value="1"/>
</dbReference>
<comment type="caution">
    <text evidence="4">The sequence shown here is derived from an EMBL/GenBank/DDBJ whole genome shotgun (WGS) entry which is preliminary data.</text>
</comment>
<reference evidence="5" key="1">
    <citation type="journal article" date="2019" name="Int. J. Syst. Evol. Microbiol.">
        <title>The Global Catalogue of Microorganisms (GCM) 10K type strain sequencing project: providing services to taxonomists for standard genome sequencing and annotation.</title>
        <authorList>
            <consortium name="The Broad Institute Genomics Platform"/>
            <consortium name="The Broad Institute Genome Sequencing Center for Infectious Disease"/>
            <person name="Wu L."/>
            <person name="Ma J."/>
        </authorList>
    </citation>
    <scope>NUCLEOTIDE SEQUENCE [LARGE SCALE GENOMIC DNA]</scope>
    <source>
        <strain evidence="5">KCTC 23701</strain>
    </source>
</reference>
<proteinExistence type="inferred from homology"/>
<dbReference type="InterPro" id="IPR025166">
    <property type="entry name" value="Integrase_DNA_bind_dom"/>
</dbReference>
<sequence>MALTYLQCRKAKAIGTEYQIADGHGLSLVVRAKGTKAWRYDFRLKGKKGKYLYDNYPESSLEEARAIHAIAHKLIEQGRHPSKLLDQAPSQAMALESKRLDEIEVAATIAAADKAKAQRVTFDIAAARSKAEWVDRN</sequence>
<keyword evidence="2" id="KW-0229">DNA integration</keyword>
<organism evidence="4 5">
    <name type="scientific">Jeongeupia chitinilytica</name>
    <dbReference type="NCBI Taxonomy" id="1041641"/>
    <lineage>
        <taxon>Bacteria</taxon>
        <taxon>Pseudomonadati</taxon>
        <taxon>Pseudomonadota</taxon>
        <taxon>Betaproteobacteria</taxon>
        <taxon>Neisseriales</taxon>
        <taxon>Chitinibacteraceae</taxon>
        <taxon>Jeongeupia</taxon>
    </lineage>
</organism>
<dbReference type="Pfam" id="PF13356">
    <property type="entry name" value="Arm-DNA-bind_3"/>
    <property type="match status" value="1"/>
</dbReference>
<evidence type="ECO:0000259" key="3">
    <source>
        <dbReference type="Pfam" id="PF13356"/>
    </source>
</evidence>
<dbReference type="PANTHER" id="PTHR30629">
    <property type="entry name" value="PROPHAGE INTEGRASE"/>
    <property type="match status" value="1"/>
</dbReference>
<evidence type="ECO:0000313" key="4">
    <source>
        <dbReference type="EMBL" id="GHD69937.1"/>
    </source>
</evidence>
<dbReference type="InterPro" id="IPR038488">
    <property type="entry name" value="Integrase_DNA-bd_sf"/>
</dbReference>
<keyword evidence="5" id="KW-1185">Reference proteome</keyword>
<dbReference type="RefSeq" id="WP_189462472.1">
    <property type="nucleotide sequence ID" value="NZ_BMYO01000015.1"/>
</dbReference>
<name>A0ABQ3H6S8_9NEIS</name>
<evidence type="ECO:0000256" key="1">
    <source>
        <dbReference type="ARBA" id="ARBA00008857"/>
    </source>
</evidence>
<dbReference type="Proteomes" id="UP000604737">
    <property type="component" value="Unassembled WGS sequence"/>
</dbReference>
<dbReference type="InterPro" id="IPR050808">
    <property type="entry name" value="Phage_Integrase"/>
</dbReference>